<evidence type="ECO:0000256" key="1">
    <source>
        <dbReference type="ARBA" id="ARBA00004401"/>
    </source>
</evidence>
<dbReference type="RefSeq" id="XP_020011740.1">
    <property type="nucleotide sequence ID" value="XM_020156151.1"/>
</dbReference>
<dbReference type="SUPFAM" id="SSF56436">
    <property type="entry name" value="C-type lectin-like"/>
    <property type="match status" value="1"/>
</dbReference>
<protein>
    <submittedName>
        <fullName evidence="10">C-type lectin domain family 2 member F-like</fullName>
    </submittedName>
</protein>
<evidence type="ECO:0000256" key="4">
    <source>
        <dbReference type="ARBA" id="ARBA00022968"/>
    </source>
</evidence>
<dbReference type="Gene3D" id="3.10.100.10">
    <property type="entry name" value="Mannose-Binding Protein A, subunit A"/>
    <property type="match status" value="1"/>
</dbReference>
<evidence type="ECO:0000256" key="6">
    <source>
        <dbReference type="ARBA" id="ARBA00023136"/>
    </source>
</evidence>
<dbReference type="GO" id="GO:0005886">
    <property type="term" value="C:plasma membrane"/>
    <property type="evidence" value="ECO:0007669"/>
    <property type="project" value="UniProtKB-SubCell"/>
</dbReference>
<keyword evidence="5 7" id="KW-1133">Transmembrane helix</keyword>
<evidence type="ECO:0000313" key="10">
    <source>
        <dbReference type="RefSeq" id="XP_020011740.1"/>
    </source>
</evidence>
<keyword evidence="6 7" id="KW-0472">Membrane</keyword>
<reference evidence="10" key="1">
    <citation type="submission" date="2025-08" db="UniProtKB">
        <authorList>
            <consortium name="RefSeq"/>
        </authorList>
    </citation>
    <scope>IDENTIFICATION</scope>
    <source>
        <tissue evidence="10">Leukocyte</tissue>
    </source>
</reference>
<evidence type="ECO:0000256" key="2">
    <source>
        <dbReference type="ARBA" id="ARBA00022692"/>
    </source>
</evidence>
<dbReference type="InterPro" id="IPR016186">
    <property type="entry name" value="C-type_lectin-like/link_sf"/>
</dbReference>
<dbReference type="PANTHER" id="PTHR45710:SF20">
    <property type="entry name" value="C-TYPE LECTIN DOMAIN FAMILY 2, MEMBER M"/>
    <property type="match status" value="1"/>
</dbReference>
<keyword evidence="2 7" id="KW-0812">Transmembrane</keyword>
<proteinExistence type="predicted"/>
<evidence type="ECO:0000313" key="9">
    <source>
        <dbReference type="Proteomes" id="UP001732720"/>
    </source>
</evidence>
<dbReference type="CDD" id="cd03593">
    <property type="entry name" value="CLECT_NK_receptors_like"/>
    <property type="match status" value="1"/>
</dbReference>
<evidence type="ECO:0000256" key="3">
    <source>
        <dbReference type="ARBA" id="ARBA00022734"/>
    </source>
</evidence>
<dbReference type="AlphaFoldDB" id="A0A8B7U257"/>
<evidence type="ECO:0000256" key="5">
    <source>
        <dbReference type="ARBA" id="ARBA00022989"/>
    </source>
</evidence>
<name>A0A8B7U257_CASCN</name>
<dbReference type="KEGG" id="ccan:109681397"/>
<comment type="subcellular location">
    <subcellularLocation>
        <location evidence="1">Cell membrane</location>
        <topology evidence="1">Single-pass type II membrane protein</topology>
    </subcellularLocation>
</comment>
<dbReference type="SMART" id="SM00034">
    <property type="entry name" value="CLECT"/>
    <property type="match status" value="1"/>
</dbReference>
<sequence length="185" mass="21461">MQEEENKDRTKTEAPKTKSFEAKKMIIISSLVCGSLAFLLWGILRFPRKFGITKIFKKKACLDDERTCPQGWIQVNKNCFFHSEHETTWLNGNETCKVYFTSLAYINNEIEMDTLMESMSYPSYWIGLNKLNPQKIWKWANGNLFNNWYAVEEGGDCAFLHEKGINSTNCDEIKGYICSTKSYCP</sequence>
<gene>
    <name evidence="10" type="primary">LOC109681397</name>
</gene>
<dbReference type="OrthoDB" id="8935730at2759"/>
<dbReference type="InterPro" id="IPR001304">
    <property type="entry name" value="C-type_lectin-like"/>
</dbReference>
<keyword evidence="3" id="KW-0430">Lectin</keyword>
<dbReference type="GO" id="GO:0030246">
    <property type="term" value="F:carbohydrate binding"/>
    <property type="evidence" value="ECO:0007669"/>
    <property type="project" value="UniProtKB-KW"/>
</dbReference>
<feature type="domain" description="C-type lectin" evidence="8">
    <location>
        <begin position="75"/>
        <end position="179"/>
    </location>
</feature>
<feature type="transmembrane region" description="Helical" evidence="7">
    <location>
        <begin position="25"/>
        <end position="44"/>
    </location>
</feature>
<dbReference type="GeneID" id="109681397"/>
<dbReference type="Proteomes" id="UP001732720">
    <property type="component" value="Chromosome 6"/>
</dbReference>
<dbReference type="InterPro" id="IPR050828">
    <property type="entry name" value="C-type_lectin/matrix_domain"/>
</dbReference>
<dbReference type="PROSITE" id="PS50041">
    <property type="entry name" value="C_TYPE_LECTIN_2"/>
    <property type="match status" value="1"/>
</dbReference>
<keyword evidence="9" id="KW-1185">Reference proteome</keyword>
<dbReference type="PANTHER" id="PTHR45710">
    <property type="entry name" value="C-TYPE LECTIN DOMAIN-CONTAINING PROTEIN 180"/>
    <property type="match status" value="1"/>
</dbReference>
<dbReference type="InterPro" id="IPR033992">
    <property type="entry name" value="NKR-like_CTLD"/>
</dbReference>
<organism evidence="10">
    <name type="scientific">Castor canadensis</name>
    <name type="common">American beaver</name>
    <dbReference type="NCBI Taxonomy" id="51338"/>
    <lineage>
        <taxon>Eukaryota</taxon>
        <taxon>Metazoa</taxon>
        <taxon>Chordata</taxon>
        <taxon>Craniata</taxon>
        <taxon>Vertebrata</taxon>
        <taxon>Euteleostomi</taxon>
        <taxon>Mammalia</taxon>
        <taxon>Eutheria</taxon>
        <taxon>Euarchontoglires</taxon>
        <taxon>Glires</taxon>
        <taxon>Rodentia</taxon>
        <taxon>Castorimorpha</taxon>
        <taxon>Castoridae</taxon>
        <taxon>Castor</taxon>
    </lineage>
</organism>
<evidence type="ECO:0000259" key="8">
    <source>
        <dbReference type="PROSITE" id="PS50041"/>
    </source>
</evidence>
<accession>A0A8B7U257</accession>
<dbReference type="InterPro" id="IPR016187">
    <property type="entry name" value="CTDL_fold"/>
</dbReference>
<keyword evidence="4" id="KW-0735">Signal-anchor</keyword>
<dbReference type="Pfam" id="PF00059">
    <property type="entry name" value="Lectin_C"/>
    <property type="match status" value="1"/>
</dbReference>
<evidence type="ECO:0000256" key="7">
    <source>
        <dbReference type="SAM" id="Phobius"/>
    </source>
</evidence>